<dbReference type="InterPro" id="IPR008906">
    <property type="entry name" value="HATC_C_dom"/>
</dbReference>
<keyword evidence="4" id="KW-1185">Reference proteome</keyword>
<dbReference type="GeneTree" id="ENSGT00940000154356"/>
<evidence type="ECO:0000259" key="2">
    <source>
        <dbReference type="Pfam" id="PF05699"/>
    </source>
</evidence>
<organism evidence="3 4">
    <name type="scientific">Leptobrachium leishanense</name>
    <name type="common">Leishan spiny toad</name>
    <dbReference type="NCBI Taxonomy" id="445787"/>
    <lineage>
        <taxon>Eukaryota</taxon>
        <taxon>Metazoa</taxon>
        <taxon>Chordata</taxon>
        <taxon>Craniata</taxon>
        <taxon>Vertebrata</taxon>
        <taxon>Euteleostomi</taxon>
        <taxon>Amphibia</taxon>
        <taxon>Batrachia</taxon>
        <taxon>Anura</taxon>
        <taxon>Pelobatoidea</taxon>
        <taxon>Megophryidae</taxon>
        <taxon>Leptobrachium</taxon>
    </lineage>
</organism>
<dbReference type="AlphaFoldDB" id="A0A8C5Q7S8"/>
<accession>A0A8C5Q7S8</accession>
<reference evidence="3" key="2">
    <citation type="submission" date="2025-09" db="UniProtKB">
        <authorList>
            <consortium name="Ensembl"/>
        </authorList>
    </citation>
    <scope>IDENTIFICATION</scope>
</reference>
<feature type="transmembrane region" description="Helical" evidence="1">
    <location>
        <begin position="404"/>
        <end position="424"/>
    </location>
</feature>
<sequence>MSQIFRYVSVERDQNLRACSVTVNEAFLGFHAIEDQRAAEIEHNIVACVESKGLDLSKCRGQGYDGAATMSGVYSGVQARIAKREKNALYVHCAAHNLNLVIQDAVADIAEVTSFFDVVHNLYTFFGESVRRWAFLSSFTSESSVTLKRLCPTRWSSRHDSLLALRFRFVDIMQALSKLILLSSNPKERDDAANLKKKMESFEFVLLVVLQTKIFSHVNIISKVLQSKDMELSSAVQLIQNAVTALSTYRDHFEEAKETAAALAEKWGISAEFTNKRIKKVSRHFELCMDQKLADPEERFKTTVFYRCLDIITNQLSDRFKGMNAVFHRFKIIQPAMLASESDETVISEATRLQELYNDNISADFPGQLLSFRSTLQEEVRSCSTVKDLAHLLLVENRALSSTVPYVCVALLLFLTLPVTVATAERSFSKLKLIKSYLRNTMSQQRLSGLALLSIANERARRLNIESIVDDFAEAKARRRNF</sequence>
<dbReference type="PANTHER" id="PTHR45749">
    <property type="match status" value="1"/>
</dbReference>
<dbReference type="OrthoDB" id="9950531at2759"/>
<keyword evidence="1" id="KW-1133">Transmembrane helix</keyword>
<evidence type="ECO:0000256" key="1">
    <source>
        <dbReference type="SAM" id="Phobius"/>
    </source>
</evidence>
<dbReference type="Ensembl" id="ENSLLET00000034750.1">
    <property type="protein sequence ID" value="ENSLLEP00000033476.1"/>
    <property type="gene ID" value="ENSLLEG00000021195.1"/>
</dbReference>
<dbReference type="PANTHER" id="PTHR45749:SF37">
    <property type="entry name" value="OS05G0311600 PROTEIN"/>
    <property type="match status" value="1"/>
</dbReference>
<dbReference type="GO" id="GO:0046983">
    <property type="term" value="F:protein dimerization activity"/>
    <property type="evidence" value="ECO:0007669"/>
    <property type="project" value="InterPro"/>
</dbReference>
<dbReference type="Proteomes" id="UP000694569">
    <property type="component" value="Unplaced"/>
</dbReference>
<reference evidence="3" key="1">
    <citation type="submission" date="2025-08" db="UniProtKB">
        <authorList>
            <consortium name="Ensembl"/>
        </authorList>
    </citation>
    <scope>IDENTIFICATION</scope>
</reference>
<dbReference type="InterPro" id="IPR012337">
    <property type="entry name" value="RNaseH-like_sf"/>
</dbReference>
<dbReference type="Pfam" id="PF05699">
    <property type="entry name" value="Dimer_Tnp_hAT"/>
    <property type="match status" value="1"/>
</dbReference>
<evidence type="ECO:0000313" key="4">
    <source>
        <dbReference type="Proteomes" id="UP000694569"/>
    </source>
</evidence>
<protein>
    <recommendedName>
        <fullName evidence="2">HAT C-terminal dimerisation domain-containing protein</fullName>
    </recommendedName>
</protein>
<keyword evidence="1" id="KW-0812">Transmembrane</keyword>
<evidence type="ECO:0000313" key="3">
    <source>
        <dbReference type="Ensembl" id="ENSLLEP00000033476.1"/>
    </source>
</evidence>
<dbReference type="SUPFAM" id="SSF53098">
    <property type="entry name" value="Ribonuclease H-like"/>
    <property type="match status" value="1"/>
</dbReference>
<keyword evidence="1" id="KW-0472">Membrane</keyword>
<proteinExistence type="predicted"/>
<name>A0A8C5Q7S8_9ANUR</name>
<feature type="domain" description="HAT C-terminal dimerisation" evidence="2">
    <location>
        <begin position="401"/>
        <end position="456"/>
    </location>
</feature>